<comment type="caution">
    <text evidence="2">The sequence shown here is derived from an EMBL/GenBank/DDBJ whole genome shotgun (WGS) entry which is preliminary data.</text>
</comment>
<accession>A0ABN2WGV9</accession>
<dbReference type="RefSeq" id="WP_344532272.1">
    <property type="nucleotide sequence ID" value="NZ_BAAAPE010000013.1"/>
</dbReference>
<proteinExistence type="predicted"/>
<name>A0ABN2WGV9_9ACTN</name>
<feature type="domain" description="DUF5753" evidence="1">
    <location>
        <begin position="23"/>
        <end position="200"/>
    </location>
</feature>
<sequence>MAGERGRGWWSEYAGRLPSNFLDLAELEQVSTRLLTFESVHVPGLLQTEEHVRAIYAASVSAFSEEQIDHRTSFRLRRQRVLSREEPFSYDAVIHEAAMRVRVADRKVARRQLAHILEQSERPNISVRVVPFDIDGFTRIGNPMLYAEGATPRLDTVLLDNARGGIFVEAEDQLRRYRTVFDGVRSVALDAIGSRALIHRLSREL</sequence>
<dbReference type="Proteomes" id="UP001500016">
    <property type="component" value="Unassembled WGS sequence"/>
</dbReference>
<dbReference type="EMBL" id="BAAAPE010000013">
    <property type="protein sequence ID" value="GAA2090924.1"/>
    <property type="molecule type" value="Genomic_DNA"/>
</dbReference>
<evidence type="ECO:0000313" key="2">
    <source>
        <dbReference type="EMBL" id="GAA2090924.1"/>
    </source>
</evidence>
<keyword evidence="3" id="KW-1185">Reference proteome</keyword>
<protein>
    <recommendedName>
        <fullName evidence="1">DUF5753 domain-containing protein</fullName>
    </recommendedName>
</protein>
<gene>
    <name evidence="2" type="ORF">GCM10009801_56240</name>
</gene>
<organism evidence="2 3">
    <name type="scientific">Streptomyces albiaxialis</name>
    <dbReference type="NCBI Taxonomy" id="329523"/>
    <lineage>
        <taxon>Bacteria</taxon>
        <taxon>Bacillati</taxon>
        <taxon>Actinomycetota</taxon>
        <taxon>Actinomycetes</taxon>
        <taxon>Kitasatosporales</taxon>
        <taxon>Streptomycetaceae</taxon>
        <taxon>Streptomyces</taxon>
    </lineage>
</organism>
<reference evidence="2 3" key="1">
    <citation type="journal article" date="2019" name="Int. J. Syst. Evol. Microbiol.">
        <title>The Global Catalogue of Microorganisms (GCM) 10K type strain sequencing project: providing services to taxonomists for standard genome sequencing and annotation.</title>
        <authorList>
            <consortium name="The Broad Institute Genomics Platform"/>
            <consortium name="The Broad Institute Genome Sequencing Center for Infectious Disease"/>
            <person name="Wu L."/>
            <person name="Ma J."/>
        </authorList>
    </citation>
    <scope>NUCLEOTIDE SEQUENCE [LARGE SCALE GENOMIC DNA]</scope>
    <source>
        <strain evidence="2 3">JCM 15478</strain>
    </source>
</reference>
<evidence type="ECO:0000313" key="3">
    <source>
        <dbReference type="Proteomes" id="UP001500016"/>
    </source>
</evidence>
<dbReference type="Pfam" id="PF19054">
    <property type="entry name" value="DUF5753"/>
    <property type="match status" value="1"/>
</dbReference>
<dbReference type="InterPro" id="IPR043917">
    <property type="entry name" value="DUF5753"/>
</dbReference>
<evidence type="ECO:0000259" key="1">
    <source>
        <dbReference type="Pfam" id="PF19054"/>
    </source>
</evidence>